<dbReference type="STRING" id="1839936.SBU_000599"/>
<name>A0A1F2P6L7_9EURY</name>
<dbReference type="CDD" id="cd22909">
    <property type="entry name" value="HFD_archaea_histone-like"/>
    <property type="match status" value="1"/>
</dbReference>
<evidence type="ECO:0000256" key="4">
    <source>
        <dbReference type="ARBA" id="ARBA00022454"/>
    </source>
</evidence>
<evidence type="ECO:0000313" key="9">
    <source>
        <dbReference type="Proteomes" id="UP000185779"/>
    </source>
</evidence>
<evidence type="ECO:0000313" key="8">
    <source>
        <dbReference type="EMBL" id="OFV66632.1"/>
    </source>
</evidence>
<dbReference type="PANTHER" id="PTHR47828:SF1">
    <property type="entry name" value="ARCHAEAL HISTONE A"/>
    <property type="match status" value="1"/>
</dbReference>
<evidence type="ECO:0000256" key="5">
    <source>
        <dbReference type="ARBA" id="ARBA00022490"/>
    </source>
</evidence>
<dbReference type="PANTHER" id="PTHR47828">
    <property type="entry name" value="ARCHAEAL HISTONE A"/>
    <property type="match status" value="1"/>
</dbReference>
<dbReference type="AlphaFoldDB" id="A0A1F2P6L7"/>
<dbReference type="InterPro" id="IPR003958">
    <property type="entry name" value="CBFA_NFYB_domain"/>
</dbReference>
<evidence type="ECO:0000256" key="3">
    <source>
        <dbReference type="ARBA" id="ARBA00008264"/>
    </source>
</evidence>
<sequence length="70" mass="7610">MKMGILPIAPVDRLVREAGAERVSEGAREALAKILEEEGMKIAKEAIKLAEHAGRKTVKVEDIELAAARM</sequence>
<proteinExistence type="inferred from homology"/>
<keyword evidence="9" id="KW-1185">Reference proteome</keyword>
<dbReference type="NCBIfam" id="NF043032">
    <property type="entry name" value="archaea_histone"/>
    <property type="match status" value="1"/>
</dbReference>
<comment type="similarity">
    <text evidence="3">Belongs to the archaeal histone HMF family.</text>
</comment>
<keyword evidence="6" id="KW-0238">DNA-binding</keyword>
<dbReference type="EMBL" id="LYOR01000002">
    <property type="protein sequence ID" value="OFV66632.1"/>
    <property type="molecule type" value="Genomic_DNA"/>
</dbReference>
<dbReference type="Pfam" id="PF00808">
    <property type="entry name" value="CBFD_NFYB_HMF"/>
    <property type="match status" value="1"/>
</dbReference>
<keyword evidence="5" id="KW-0963">Cytoplasm</keyword>
<dbReference type="GO" id="GO:0005737">
    <property type="term" value="C:cytoplasm"/>
    <property type="evidence" value="ECO:0007669"/>
    <property type="project" value="UniProtKB-SubCell"/>
</dbReference>
<dbReference type="GO" id="GO:0005694">
    <property type="term" value="C:chromosome"/>
    <property type="evidence" value="ECO:0007669"/>
    <property type="project" value="UniProtKB-SubCell"/>
</dbReference>
<feature type="domain" description="Transcription factor CBF/NF-Y/archaeal histone" evidence="7">
    <location>
        <begin position="6"/>
        <end position="66"/>
    </location>
</feature>
<gene>
    <name evidence="8" type="ORF">SBU_000599</name>
</gene>
<dbReference type="InterPro" id="IPR009072">
    <property type="entry name" value="Histone-fold"/>
</dbReference>
<dbReference type="PATRIC" id="fig|1839936.3.peg.607"/>
<dbReference type="GO" id="GO:0003677">
    <property type="term" value="F:DNA binding"/>
    <property type="evidence" value="ECO:0007669"/>
    <property type="project" value="UniProtKB-KW"/>
</dbReference>
<organism evidence="8 9">
    <name type="scientific">Candidatus Syntropharchaeum butanivorans</name>
    <dbReference type="NCBI Taxonomy" id="1839936"/>
    <lineage>
        <taxon>Archaea</taxon>
        <taxon>Methanobacteriati</taxon>
        <taxon>Methanobacteriota</taxon>
        <taxon>Stenosarchaea group</taxon>
        <taxon>Methanomicrobia</taxon>
        <taxon>Methanosarcinales</taxon>
        <taxon>ANME-2 cluster</taxon>
        <taxon>Candidatus Syntropharchaeum</taxon>
    </lineage>
</organism>
<accession>A0A1F2P6L7</accession>
<dbReference type="InterPro" id="IPR050947">
    <property type="entry name" value="Archaeal_histone_HMF"/>
</dbReference>
<comment type="subcellular location">
    <subcellularLocation>
        <location evidence="1">Chromosome</location>
    </subcellularLocation>
    <subcellularLocation>
        <location evidence="2">Cytoplasm</location>
    </subcellularLocation>
</comment>
<dbReference type="GO" id="GO:0046982">
    <property type="term" value="F:protein heterodimerization activity"/>
    <property type="evidence" value="ECO:0007669"/>
    <property type="project" value="InterPro"/>
</dbReference>
<dbReference type="Gene3D" id="1.10.20.10">
    <property type="entry name" value="Histone, subunit A"/>
    <property type="match status" value="1"/>
</dbReference>
<dbReference type="SUPFAM" id="SSF47113">
    <property type="entry name" value="Histone-fold"/>
    <property type="match status" value="1"/>
</dbReference>
<reference evidence="8" key="1">
    <citation type="submission" date="2016-05" db="EMBL/GenBank/DDBJ databases">
        <title>Microbial consortia oxidize butane by reversing methanogenesis.</title>
        <authorList>
            <person name="Laso-Perez R."/>
            <person name="Richter M."/>
            <person name="Wegener G."/>
            <person name="Musat F."/>
        </authorList>
    </citation>
    <scope>NUCLEOTIDE SEQUENCE [LARGE SCALE GENOMIC DNA]</scope>
    <source>
        <strain evidence="8">BOX1</strain>
    </source>
</reference>
<evidence type="ECO:0000256" key="1">
    <source>
        <dbReference type="ARBA" id="ARBA00004286"/>
    </source>
</evidence>
<dbReference type="Proteomes" id="UP000185779">
    <property type="component" value="Unassembled WGS sequence"/>
</dbReference>
<evidence type="ECO:0000259" key="7">
    <source>
        <dbReference type="Pfam" id="PF00808"/>
    </source>
</evidence>
<protein>
    <submittedName>
        <fullName evidence="8">Transcription factor CBF/NF-Y/archaeal histone domain protein</fullName>
    </submittedName>
</protein>
<dbReference type="InterPro" id="IPR050004">
    <property type="entry name" value="HmfB-like"/>
</dbReference>
<comment type="caution">
    <text evidence="8">The sequence shown here is derived from an EMBL/GenBank/DDBJ whole genome shotgun (WGS) entry which is preliminary data.</text>
</comment>
<keyword evidence="4" id="KW-0158">Chromosome</keyword>
<evidence type="ECO:0000256" key="2">
    <source>
        <dbReference type="ARBA" id="ARBA00004496"/>
    </source>
</evidence>
<evidence type="ECO:0000256" key="6">
    <source>
        <dbReference type="ARBA" id="ARBA00023125"/>
    </source>
</evidence>